<evidence type="ECO:0000256" key="3">
    <source>
        <dbReference type="ARBA" id="ARBA00023186"/>
    </source>
</evidence>
<dbReference type="Proteomes" id="UP001314263">
    <property type="component" value="Unassembled WGS sequence"/>
</dbReference>
<dbReference type="GO" id="GO:0016787">
    <property type="term" value="F:hydrolase activity"/>
    <property type="evidence" value="ECO:0007669"/>
    <property type="project" value="UniProtKB-KW"/>
</dbReference>
<accession>A0AAV1IFS3</accession>
<keyword evidence="1" id="KW-0547">Nucleotide-binding</keyword>
<evidence type="ECO:0000313" key="9">
    <source>
        <dbReference type="Proteomes" id="UP001314263"/>
    </source>
</evidence>
<dbReference type="InterPro" id="IPR051316">
    <property type="entry name" value="Zinc-reg_GTPase_activator"/>
</dbReference>
<organism evidence="8 9">
    <name type="scientific">Coccomyxa viridis</name>
    <dbReference type="NCBI Taxonomy" id="1274662"/>
    <lineage>
        <taxon>Eukaryota</taxon>
        <taxon>Viridiplantae</taxon>
        <taxon>Chlorophyta</taxon>
        <taxon>core chlorophytes</taxon>
        <taxon>Trebouxiophyceae</taxon>
        <taxon>Trebouxiophyceae incertae sedis</taxon>
        <taxon>Coccomyxaceae</taxon>
        <taxon>Coccomyxa</taxon>
    </lineage>
</organism>
<evidence type="ECO:0000256" key="4">
    <source>
        <dbReference type="ARBA" id="ARBA00034320"/>
    </source>
</evidence>
<evidence type="ECO:0000256" key="6">
    <source>
        <dbReference type="SAM" id="MobiDB-lite"/>
    </source>
</evidence>
<dbReference type="GO" id="GO:0005737">
    <property type="term" value="C:cytoplasm"/>
    <property type="evidence" value="ECO:0007669"/>
    <property type="project" value="TreeGrafter"/>
</dbReference>
<dbReference type="SUPFAM" id="SSF52540">
    <property type="entry name" value="P-loop containing nucleoside triphosphate hydrolases"/>
    <property type="match status" value="1"/>
</dbReference>
<feature type="compositionally biased region" description="Basic and acidic residues" evidence="6">
    <location>
        <begin position="307"/>
        <end position="363"/>
    </location>
</feature>
<dbReference type="InterPro" id="IPR003495">
    <property type="entry name" value="CobW/HypB/UreG_nucleotide-bd"/>
</dbReference>
<feature type="domain" description="CobW C-terminal" evidence="7">
    <location>
        <begin position="382"/>
        <end position="476"/>
    </location>
</feature>
<dbReference type="InterPro" id="IPR027417">
    <property type="entry name" value="P-loop_NTPase"/>
</dbReference>
<dbReference type="SUPFAM" id="SSF90002">
    <property type="entry name" value="Hypothetical protein YjiA, C-terminal domain"/>
    <property type="match status" value="1"/>
</dbReference>
<feature type="compositionally biased region" description="Basic residues" evidence="6">
    <location>
        <begin position="364"/>
        <end position="375"/>
    </location>
</feature>
<evidence type="ECO:0000256" key="1">
    <source>
        <dbReference type="ARBA" id="ARBA00022741"/>
    </source>
</evidence>
<comment type="catalytic activity">
    <reaction evidence="5">
        <text>GTP + H2O = GDP + phosphate + H(+)</text>
        <dbReference type="Rhea" id="RHEA:19669"/>
        <dbReference type="ChEBI" id="CHEBI:15377"/>
        <dbReference type="ChEBI" id="CHEBI:15378"/>
        <dbReference type="ChEBI" id="CHEBI:37565"/>
        <dbReference type="ChEBI" id="CHEBI:43474"/>
        <dbReference type="ChEBI" id="CHEBI:58189"/>
    </reaction>
    <physiologicalReaction direction="left-to-right" evidence="5">
        <dbReference type="Rhea" id="RHEA:19670"/>
    </physiologicalReaction>
</comment>
<evidence type="ECO:0000313" key="8">
    <source>
        <dbReference type="EMBL" id="CAK0785527.1"/>
    </source>
</evidence>
<dbReference type="PANTHER" id="PTHR13748">
    <property type="entry name" value="COBW-RELATED"/>
    <property type="match status" value="1"/>
</dbReference>
<evidence type="ECO:0000256" key="5">
    <source>
        <dbReference type="ARBA" id="ARBA00049117"/>
    </source>
</evidence>
<gene>
    <name evidence="8" type="ORF">CVIRNUC_008737</name>
</gene>
<dbReference type="GO" id="GO:0000166">
    <property type="term" value="F:nucleotide binding"/>
    <property type="evidence" value="ECO:0007669"/>
    <property type="project" value="UniProtKB-KW"/>
</dbReference>
<dbReference type="Gene3D" id="3.40.50.300">
    <property type="entry name" value="P-loop containing nucleotide triphosphate hydrolases"/>
    <property type="match status" value="1"/>
</dbReference>
<proteinExistence type="inferred from homology"/>
<dbReference type="Pfam" id="PF02492">
    <property type="entry name" value="cobW"/>
    <property type="match status" value="1"/>
</dbReference>
<dbReference type="SMART" id="SM00833">
    <property type="entry name" value="CobW_C"/>
    <property type="match status" value="1"/>
</dbReference>
<keyword evidence="9" id="KW-1185">Reference proteome</keyword>
<dbReference type="Gene3D" id="3.30.1220.10">
    <property type="entry name" value="CobW-like, C-terminal domain"/>
    <property type="match status" value="1"/>
</dbReference>
<feature type="region of interest" description="Disordered" evidence="6">
    <location>
        <begin position="298"/>
        <end position="382"/>
    </location>
</feature>
<dbReference type="CDD" id="cd03112">
    <property type="entry name" value="CobW-like"/>
    <property type="match status" value="1"/>
</dbReference>
<name>A0AAV1IFS3_9CHLO</name>
<dbReference type="AlphaFoldDB" id="A0AAV1IFS3"/>
<evidence type="ECO:0000256" key="2">
    <source>
        <dbReference type="ARBA" id="ARBA00022801"/>
    </source>
</evidence>
<sequence length="477" mass="52793">MMLAHASDCRLAQPSLNSSRPGQARLCKCLADAGCAHTRLRAVRKQRSSGCSRRQKTAVLASSVPQDVIDVEGTLVDDRIPVTIITGFLGSGKTTLLNALLKQEHGRRIAVIENEFGEIDIDSELVAHQDFLEDDQQIMMLNNGCLCCTVKDDLIRMLGELVERRATFDHVVIETTGLADPAPIIQTFRSIQYVAQNYALDGVLTLVDAKHIGQHLDERKPEGVVNEALSQVAYADRIILNKTDLVSGDELMDTEMRLKNINALAQVVKAQRADVKADYVLGIGGFDLDRVAEEVIGEAEVSQSHSHSQDHDHSHDHGHTHDHEEEHAHAHTHNREEHSHSPGAAHVHDHSSEHSHGPEDGHGHAHGHADHHHHDHTHDDSVGSVSLELEGFLDLDKVNDWMENLLYDDADDLYRFKGVLAIEDWPDRFIFQGVHQVFEGSPGKPWKEGEAHKSKMVFIGKDLDRDALAAGLKGCLA</sequence>
<dbReference type="PANTHER" id="PTHR13748:SF62">
    <property type="entry name" value="COBW DOMAIN-CONTAINING PROTEIN"/>
    <property type="match status" value="1"/>
</dbReference>
<reference evidence="8 9" key="1">
    <citation type="submission" date="2023-10" db="EMBL/GenBank/DDBJ databases">
        <authorList>
            <person name="Maclean D."/>
            <person name="Macfadyen A."/>
        </authorList>
    </citation>
    <scope>NUCLEOTIDE SEQUENCE [LARGE SCALE GENOMIC DNA]</scope>
</reference>
<keyword evidence="3" id="KW-0143">Chaperone</keyword>
<dbReference type="InterPro" id="IPR036627">
    <property type="entry name" value="CobW-likC_sf"/>
</dbReference>
<dbReference type="InterPro" id="IPR011629">
    <property type="entry name" value="CobW-like_C"/>
</dbReference>
<keyword evidence="2" id="KW-0378">Hydrolase</keyword>
<comment type="similarity">
    <text evidence="4">Belongs to the SIMIBI class G3E GTPase family. ZNG1 subfamily.</text>
</comment>
<dbReference type="EMBL" id="CAUYUE010000012">
    <property type="protein sequence ID" value="CAK0785527.1"/>
    <property type="molecule type" value="Genomic_DNA"/>
</dbReference>
<protein>
    <recommendedName>
        <fullName evidence="7">CobW C-terminal domain-containing protein</fullName>
    </recommendedName>
</protein>
<comment type="caution">
    <text evidence="8">The sequence shown here is derived from an EMBL/GenBank/DDBJ whole genome shotgun (WGS) entry which is preliminary data.</text>
</comment>
<dbReference type="Pfam" id="PF07683">
    <property type="entry name" value="CobW_C"/>
    <property type="match status" value="1"/>
</dbReference>
<evidence type="ECO:0000259" key="7">
    <source>
        <dbReference type="SMART" id="SM00833"/>
    </source>
</evidence>